<proteinExistence type="predicted"/>
<dbReference type="AlphaFoldDB" id="A0A8T2UGZ6"/>
<comment type="caution">
    <text evidence="1">The sequence shown here is derived from an EMBL/GenBank/DDBJ whole genome shotgun (WGS) entry which is preliminary data.</text>
</comment>
<evidence type="ECO:0000313" key="1">
    <source>
        <dbReference type="EMBL" id="KAH7433043.1"/>
    </source>
</evidence>
<protein>
    <submittedName>
        <fullName evidence="1">Uncharacterized protein</fullName>
    </submittedName>
</protein>
<name>A0A8T2UGZ6_CERRI</name>
<gene>
    <name evidence="1" type="ORF">KP509_07G051800</name>
</gene>
<keyword evidence="2" id="KW-1185">Reference proteome</keyword>
<dbReference type="Proteomes" id="UP000825935">
    <property type="component" value="Chromosome 7"/>
</dbReference>
<accession>A0A8T2UGZ6</accession>
<reference evidence="1" key="1">
    <citation type="submission" date="2021-08" db="EMBL/GenBank/DDBJ databases">
        <title>WGS assembly of Ceratopteris richardii.</title>
        <authorList>
            <person name="Marchant D.B."/>
            <person name="Chen G."/>
            <person name="Jenkins J."/>
            <person name="Shu S."/>
            <person name="Leebens-Mack J."/>
            <person name="Grimwood J."/>
            <person name="Schmutz J."/>
            <person name="Soltis P."/>
            <person name="Soltis D."/>
            <person name="Chen Z.-H."/>
        </authorList>
    </citation>
    <scope>NUCLEOTIDE SEQUENCE</scope>
    <source>
        <strain evidence="1">Whitten #5841</strain>
        <tissue evidence="1">Leaf</tissue>
    </source>
</reference>
<evidence type="ECO:0000313" key="2">
    <source>
        <dbReference type="Proteomes" id="UP000825935"/>
    </source>
</evidence>
<dbReference type="EMBL" id="CM035412">
    <property type="protein sequence ID" value="KAH7433043.1"/>
    <property type="molecule type" value="Genomic_DNA"/>
</dbReference>
<organism evidence="1 2">
    <name type="scientific">Ceratopteris richardii</name>
    <name type="common">Triangle waterfern</name>
    <dbReference type="NCBI Taxonomy" id="49495"/>
    <lineage>
        <taxon>Eukaryota</taxon>
        <taxon>Viridiplantae</taxon>
        <taxon>Streptophyta</taxon>
        <taxon>Embryophyta</taxon>
        <taxon>Tracheophyta</taxon>
        <taxon>Polypodiopsida</taxon>
        <taxon>Polypodiidae</taxon>
        <taxon>Polypodiales</taxon>
        <taxon>Pteridineae</taxon>
        <taxon>Pteridaceae</taxon>
        <taxon>Parkerioideae</taxon>
        <taxon>Ceratopteris</taxon>
    </lineage>
</organism>
<sequence>MTSVDEHRPPPRRGQLKAAIASGLETCRAAVLHHLVANPLNHTTVGWFEYPVQRLSYGIIDRFESFNMFMGCKVRSELRIELCTLSIFCYWLFSSTTLIRQSICI</sequence>